<comment type="similarity">
    <text evidence="1">Belongs to the 'phage' integrase family.</text>
</comment>
<protein>
    <submittedName>
        <fullName evidence="6">Integrase family protein</fullName>
    </submittedName>
</protein>
<dbReference type="GO" id="GO:0006310">
    <property type="term" value="P:DNA recombination"/>
    <property type="evidence" value="ECO:0007669"/>
    <property type="project" value="UniProtKB-KW"/>
</dbReference>
<evidence type="ECO:0000256" key="2">
    <source>
        <dbReference type="ARBA" id="ARBA00022908"/>
    </source>
</evidence>
<dbReference type="Pfam" id="PF13356">
    <property type="entry name" value="Arm-DNA-bind_3"/>
    <property type="match status" value="1"/>
</dbReference>
<dbReference type="RefSeq" id="WP_179915431.1">
    <property type="nucleotide sequence ID" value="NZ_JACCDE010000006.1"/>
</dbReference>
<dbReference type="SUPFAM" id="SSF56349">
    <property type="entry name" value="DNA breaking-rejoining enzymes"/>
    <property type="match status" value="1"/>
</dbReference>
<keyword evidence="4" id="KW-0233">DNA recombination</keyword>
<evidence type="ECO:0000256" key="1">
    <source>
        <dbReference type="ARBA" id="ARBA00008857"/>
    </source>
</evidence>
<evidence type="ECO:0000256" key="4">
    <source>
        <dbReference type="ARBA" id="ARBA00023172"/>
    </source>
</evidence>
<evidence type="ECO:0000313" key="7">
    <source>
        <dbReference type="Proteomes" id="UP000526892"/>
    </source>
</evidence>
<keyword evidence="7" id="KW-1185">Reference proteome</keyword>
<reference evidence="6 7" key="1">
    <citation type="journal article" date="2003" name="Extremophiles">
        <title>Halomonas glaciei sp. nov. isolated from fast ice of Adelie Land, Antarctica.</title>
        <authorList>
            <person name="Reddy G.S."/>
            <person name="Raghavan P.U."/>
            <person name="Sarita N.B."/>
            <person name="Prakash J.S."/>
            <person name="Nagesh N."/>
            <person name="Delille D."/>
            <person name="Shivaji S."/>
        </authorList>
    </citation>
    <scope>NUCLEOTIDE SEQUENCE [LARGE SCALE GENOMIC DNA]</scope>
    <source>
        <strain evidence="6 7">DD39</strain>
    </source>
</reference>
<comment type="caution">
    <text evidence="6">The sequence shown here is derived from an EMBL/GenBank/DDBJ whole genome shotgun (WGS) entry which is preliminary data.</text>
</comment>
<dbReference type="GO" id="GO:0015074">
    <property type="term" value="P:DNA integration"/>
    <property type="evidence" value="ECO:0007669"/>
    <property type="project" value="UniProtKB-KW"/>
</dbReference>
<dbReference type="EMBL" id="JACCDE010000006">
    <property type="protein sequence ID" value="NYS77247.1"/>
    <property type="molecule type" value="Genomic_DNA"/>
</dbReference>
<evidence type="ECO:0000259" key="5">
    <source>
        <dbReference type="PROSITE" id="PS51898"/>
    </source>
</evidence>
<dbReference type="InterPro" id="IPR025166">
    <property type="entry name" value="Integrase_DNA_bind_dom"/>
</dbReference>
<dbReference type="Gene3D" id="3.30.160.390">
    <property type="entry name" value="Integrase, DNA-binding domain"/>
    <property type="match status" value="1"/>
</dbReference>
<dbReference type="PANTHER" id="PTHR30629">
    <property type="entry name" value="PROPHAGE INTEGRASE"/>
    <property type="match status" value="1"/>
</dbReference>
<dbReference type="Gene3D" id="1.10.443.10">
    <property type="entry name" value="Intergrase catalytic core"/>
    <property type="match status" value="1"/>
</dbReference>
<evidence type="ECO:0000256" key="3">
    <source>
        <dbReference type="ARBA" id="ARBA00023125"/>
    </source>
</evidence>
<dbReference type="Proteomes" id="UP000526892">
    <property type="component" value="Unassembled WGS sequence"/>
</dbReference>
<dbReference type="InterPro" id="IPR038488">
    <property type="entry name" value="Integrase_DNA-bd_sf"/>
</dbReference>
<name>A0A7Z0LRJ8_9GAMM</name>
<organism evidence="6 7">
    <name type="scientific">Vreelandella glaciei</name>
    <dbReference type="NCBI Taxonomy" id="186761"/>
    <lineage>
        <taxon>Bacteria</taxon>
        <taxon>Pseudomonadati</taxon>
        <taxon>Pseudomonadota</taxon>
        <taxon>Gammaproteobacteria</taxon>
        <taxon>Oceanospirillales</taxon>
        <taxon>Halomonadaceae</taxon>
        <taxon>Vreelandella</taxon>
    </lineage>
</organism>
<dbReference type="InterPro" id="IPR010998">
    <property type="entry name" value="Integrase_recombinase_N"/>
</dbReference>
<gene>
    <name evidence="6" type="ORF">HZS80_05885</name>
</gene>
<keyword evidence="3" id="KW-0238">DNA-binding</keyword>
<dbReference type="PANTHER" id="PTHR30629:SF2">
    <property type="entry name" value="PROPHAGE INTEGRASE INTS-RELATED"/>
    <property type="match status" value="1"/>
</dbReference>
<keyword evidence="2" id="KW-0229">DNA integration</keyword>
<dbReference type="InterPro" id="IPR002104">
    <property type="entry name" value="Integrase_catalytic"/>
</dbReference>
<dbReference type="Gene3D" id="1.10.150.130">
    <property type="match status" value="1"/>
</dbReference>
<feature type="domain" description="Tyr recombinase" evidence="5">
    <location>
        <begin position="215"/>
        <end position="401"/>
    </location>
</feature>
<accession>A0A7Z0LRJ8</accession>
<dbReference type="InterPro" id="IPR050808">
    <property type="entry name" value="Phage_Integrase"/>
</dbReference>
<dbReference type="InterPro" id="IPR013762">
    <property type="entry name" value="Integrase-like_cat_sf"/>
</dbReference>
<dbReference type="GO" id="GO:0003677">
    <property type="term" value="F:DNA binding"/>
    <property type="evidence" value="ECO:0007669"/>
    <property type="project" value="UniProtKB-KW"/>
</dbReference>
<proteinExistence type="inferred from homology"/>
<sequence>MSKLKLTKTVVEKLQPVEDKQVVYWDSDIVGFGVRVSPGGSRAFFYQGRLNGKIKKITIGKLGRITAEAARKDAKRIQSMMELGQDPSPSKEKTQESATFGDLMSAYVELLEQQGKMSARNVKNQIARDIEKAFPKLWGKPATNMTLDDCMSIVGRLKDEDKPRQADKIRSYIRTAFSEAINARGDVNMPASMRRLNITFNPARDMRKVKGSSNAKDRALTLAEFRAYWRRVKALPEPHRSLAMLHVLTGGQRQQQLTRVTLHDIDRDAPSMQILDYKGRRTEPRIHVIPLLPESLSAIDRITGGGEYVFSCTGGEKPIHNVFLNDIVKRIRTDMGKAGELEKGHFTAGSIRATVETRLIAKPYRVGSDVLGQLLSHGTGGVQQRHYQHHNFFDEKLDALEKLQRMVEGQPEPSGQVIEFKRASA</sequence>
<evidence type="ECO:0000313" key="6">
    <source>
        <dbReference type="EMBL" id="NYS77247.1"/>
    </source>
</evidence>
<dbReference type="PROSITE" id="PS51898">
    <property type="entry name" value="TYR_RECOMBINASE"/>
    <property type="match status" value="1"/>
</dbReference>
<dbReference type="InterPro" id="IPR011010">
    <property type="entry name" value="DNA_brk_join_enz"/>
</dbReference>
<dbReference type="AlphaFoldDB" id="A0A7Z0LRJ8"/>